<sequence length="51" mass="5838">MKTTLSAYIELTKPRIILLVLVTAYLGYYLGLRSQGSHMATVDSWLILFYL</sequence>
<reference evidence="2" key="1">
    <citation type="submission" date="2018-05" db="EMBL/GenBank/DDBJ databases">
        <authorList>
            <person name="Lanie J.A."/>
            <person name="Ng W.-L."/>
            <person name="Kazmierczak K.M."/>
            <person name="Andrzejewski T.M."/>
            <person name="Davidsen T.M."/>
            <person name="Wayne K.J."/>
            <person name="Tettelin H."/>
            <person name="Glass J.I."/>
            <person name="Rusch D."/>
            <person name="Podicherti R."/>
            <person name="Tsui H.-C.T."/>
            <person name="Winkler M.E."/>
        </authorList>
    </citation>
    <scope>NUCLEOTIDE SEQUENCE</scope>
</reference>
<evidence type="ECO:0000313" key="2">
    <source>
        <dbReference type="EMBL" id="SVC55219.1"/>
    </source>
</evidence>
<keyword evidence="1" id="KW-1133">Transmembrane helix</keyword>
<feature type="non-terminal residue" evidence="2">
    <location>
        <position position="51"/>
    </location>
</feature>
<name>A0A382N220_9ZZZZ</name>
<accession>A0A382N220</accession>
<dbReference type="AlphaFoldDB" id="A0A382N220"/>
<dbReference type="EMBL" id="UINC01097482">
    <property type="protein sequence ID" value="SVC55219.1"/>
    <property type="molecule type" value="Genomic_DNA"/>
</dbReference>
<keyword evidence="1" id="KW-0472">Membrane</keyword>
<gene>
    <name evidence="2" type="ORF">METZ01_LOCUS308073</name>
</gene>
<protein>
    <submittedName>
        <fullName evidence="2">Uncharacterized protein</fullName>
    </submittedName>
</protein>
<proteinExistence type="predicted"/>
<evidence type="ECO:0000256" key="1">
    <source>
        <dbReference type="SAM" id="Phobius"/>
    </source>
</evidence>
<organism evidence="2">
    <name type="scientific">marine metagenome</name>
    <dbReference type="NCBI Taxonomy" id="408172"/>
    <lineage>
        <taxon>unclassified sequences</taxon>
        <taxon>metagenomes</taxon>
        <taxon>ecological metagenomes</taxon>
    </lineage>
</organism>
<feature type="transmembrane region" description="Helical" evidence="1">
    <location>
        <begin position="15"/>
        <end position="32"/>
    </location>
</feature>
<keyword evidence="1" id="KW-0812">Transmembrane</keyword>